<evidence type="ECO:0000256" key="3">
    <source>
        <dbReference type="ARBA" id="ARBA00022679"/>
    </source>
</evidence>
<feature type="domain" description="DUF7008" evidence="7">
    <location>
        <begin position="831"/>
        <end position="1221"/>
    </location>
</feature>
<evidence type="ECO:0000256" key="1">
    <source>
        <dbReference type="ARBA" id="ARBA00011900"/>
    </source>
</evidence>
<comment type="catalytic activity">
    <reaction evidence="5">
        <text>a 2'-deoxyadenosine in DNA + S-adenosyl-L-methionine = an N(6)-methyl-2'-deoxyadenosine in DNA + S-adenosyl-L-homocysteine + H(+)</text>
        <dbReference type="Rhea" id="RHEA:15197"/>
        <dbReference type="Rhea" id="RHEA-COMP:12418"/>
        <dbReference type="Rhea" id="RHEA-COMP:12419"/>
        <dbReference type="ChEBI" id="CHEBI:15378"/>
        <dbReference type="ChEBI" id="CHEBI:57856"/>
        <dbReference type="ChEBI" id="CHEBI:59789"/>
        <dbReference type="ChEBI" id="CHEBI:90615"/>
        <dbReference type="ChEBI" id="CHEBI:90616"/>
        <dbReference type="EC" id="2.1.1.72"/>
    </reaction>
</comment>
<dbReference type="GeneID" id="45119886"/>
<dbReference type="InterPro" id="IPR002052">
    <property type="entry name" value="DNA_methylase_N6_adenine_CS"/>
</dbReference>
<dbReference type="InterPro" id="IPR054277">
    <property type="entry name" value="DUF7008"/>
</dbReference>
<evidence type="ECO:0000313" key="8">
    <source>
        <dbReference type="EMBL" id="ABC37758.1"/>
    </source>
</evidence>
<keyword evidence="3" id="KW-0808">Transferase</keyword>
<gene>
    <name evidence="8" type="ordered locus">BTH_I0114</name>
</gene>
<feature type="domain" description="Type II methyltransferase M.TaqI-like" evidence="6">
    <location>
        <begin position="272"/>
        <end position="462"/>
    </location>
</feature>
<dbReference type="Pfam" id="PF07669">
    <property type="entry name" value="Eco57I"/>
    <property type="match status" value="1"/>
</dbReference>
<protein>
    <recommendedName>
        <fullName evidence="1">site-specific DNA-methyltransferase (adenine-specific)</fullName>
        <ecNumber evidence="1">2.1.1.72</ecNumber>
    </recommendedName>
</protein>
<name>Q2T2C5_BURTA</name>
<evidence type="ECO:0000259" key="6">
    <source>
        <dbReference type="Pfam" id="PF07669"/>
    </source>
</evidence>
<dbReference type="Proteomes" id="UP000001930">
    <property type="component" value="Chromosome I"/>
</dbReference>
<dbReference type="GO" id="GO:0032259">
    <property type="term" value="P:methylation"/>
    <property type="evidence" value="ECO:0007669"/>
    <property type="project" value="UniProtKB-KW"/>
</dbReference>
<dbReference type="KEGG" id="bte:BTH_I0114"/>
<dbReference type="GO" id="GO:0006304">
    <property type="term" value="P:DNA modification"/>
    <property type="evidence" value="ECO:0007669"/>
    <property type="project" value="InterPro"/>
</dbReference>
<evidence type="ECO:0000256" key="2">
    <source>
        <dbReference type="ARBA" id="ARBA00022603"/>
    </source>
</evidence>
<dbReference type="PANTHER" id="PTHR33841">
    <property type="entry name" value="DNA METHYLTRANSFERASE YEEA-RELATED"/>
    <property type="match status" value="1"/>
</dbReference>
<dbReference type="InterPro" id="IPR050953">
    <property type="entry name" value="N4_N6_ade-DNA_methylase"/>
</dbReference>
<evidence type="ECO:0000256" key="4">
    <source>
        <dbReference type="ARBA" id="ARBA00022691"/>
    </source>
</evidence>
<dbReference type="PRINTS" id="PR00507">
    <property type="entry name" value="N12N6MTFRASE"/>
</dbReference>
<dbReference type="EC" id="2.1.1.72" evidence="1"/>
<dbReference type="NCBIfam" id="NF033451">
    <property type="entry name" value="BREX_2_MTaseX"/>
    <property type="match status" value="1"/>
</dbReference>
<dbReference type="RefSeq" id="WP_011401673.1">
    <property type="nucleotide sequence ID" value="NC_007651.1"/>
</dbReference>
<dbReference type="Gene3D" id="3.40.50.150">
    <property type="entry name" value="Vaccinia Virus protein VP39"/>
    <property type="match status" value="1"/>
</dbReference>
<dbReference type="PROSITE" id="PS00092">
    <property type="entry name" value="N6_MTASE"/>
    <property type="match status" value="1"/>
</dbReference>
<dbReference type="SUPFAM" id="SSF53335">
    <property type="entry name" value="S-adenosyl-L-methionine-dependent methyltransferases"/>
    <property type="match status" value="1"/>
</dbReference>
<dbReference type="InterPro" id="IPR029063">
    <property type="entry name" value="SAM-dependent_MTases_sf"/>
</dbReference>
<accession>Q2T2C5</accession>
<dbReference type="GO" id="GO:0009007">
    <property type="term" value="F:site-specific DNA-methyltransferase (adenine-specific) activity"/>
    <property type="evidence" value="ECO:0007669"/>
    <property type="project" value="UniProtKB-EC"/>
</dbReference>
<dbReference type="Pfam" id="PF22654">
    <property type="entry name" value="DUF7008"/>
    <property type="match status" value="1"/>
</dbReference>
<proteinExistence type="predicted"/>
<keyword evidence="4" id="KW-0949">S-adenosyl-L-methionine</keyword>
<dbReference type="GO" id="GO:0003676">
    <property type="term" value="F:nucleic acid binding"/>
    <property type="evidence" value="ECO:0007669"/>
    <property type="project" value="InterPro"/>
</dbReference>
<reference evidence="8 9" key="1">
    <citation type="journal article" date="2005" name="BMC Genomics">
        <title>Bacterial genome adaptation to niches: divergence of the potential virulence genes in three Burkholderia species of different survival strategies.</title>
        <authorList>
            <person name="Kim H.S."/>
            <person name="Schell M.A."/>
            <person name="Yu Y."/>
            <person name="Ulrich R.L."/>
            <person name="Sarria S.H."/>
            <person name="Nierman W.C."/>
            <person name="DeShazer D."/>
        </authorList>
    </citation>
    <scope>NUCLEOTIDE SEQUENCE [LARGE SCALE GENOMIC DNA]</scope>
    <source>
        <strain evidence="9">ATCC 700388 / DSM 13276 / CCUG 48851 / CIP 106301 / E264</strain>
    </source>
</reference>
<evidence type="ECO:0000256" key="5">
    <source>
        <dbReference type="ARBA" id="ARBA00047942"/>
    </source>
</evidence>
<dbReference type="EMBL" id="CP000086">
    <property type="protein sequence ID" value="ABC37758.1"/>
    <property type="molecule type" value="Genomic_DNA"/>
</dbReference>
<sequence length="1231" mass="137287">MIDRAKLLADLKLQVRALEADLRQRFVSNASEYKSRLTAEWQAARDAGRTSEDVAIWAEAQFTQSAVAWVLACVFVRFCEDNDLLDAPLISGTDGRGQSAVSRQEAFYLQSPTASDNDYLREVFAVAGRLPGLSDVLKVQSSLLLAPVSADMGKQLVRFFRATNADSGSLVHDFADPEWNTRFLGDLYQDLSEAARERYALLQTPEFVESFILDRTLTPALDVYTLEEVDLIDPTCGSGHFLLGAFERLAPRWLRKRPENVNLALQEALGRIAGIDLNPYAVAIARFRLLIAALKMASVKKLRLAPDFHLHVETGDSLLHGFDQRDYAGAQVSLALDTPQENLAAVADHLYRHAFAAEDLTATNRILARKYAAVVGNPPYIAVKDRAVSALYRERFSSCHGKYALVAPFCERFWALAKPLDNAQRAGYVGLIVGNAFMKREFGKKLVEEFFPSVDLTHVIDTAGAYIPGHGTPTVILAGRNRLPASPVIRAAMGIEGEPSKPDDPSQGIVWRAIVDQIDQRDSESKWISVSDIDRSTLAKHPWSMGGGGASSLKEAIEDSAEKILADFADSIGITSFTLEDNAYIHDSQTFRRQGVEVQLLRDMVVGDEVRDWFNDCESTALFPYDANYSPIRLAAFRKAFAFLWPYRTCLSNSKMFGGQTKVEAGLNWFEYGRLTAGKLVTPLSITFAFVATHNHFVLDRGGKIFNRSSPVIKLPAGTGEDEHLGLVGLLNSSTACFWLKQMFHNKGSTVDQHGARQRTSAFEDFYEYTGTGVGKFPVPNVRPVQIARQISDLAIECSRHLPAALIARGAISRKELDASRAESARIRSKMIAWQEELDWKTYSLFDVTDEELCFDKDPPEVKLGERAFEIALAQDCTAGIAATTWFDRHRSQPITSVPTHWPSDYRALVEKRIAAIRKSRDLALIERPECKRRWVSDEWDALEKAALEQWLLNRLEAADLWPHDALPAPKLRSVRELVDALSGDEEFRRALDLYAGSGSDAHVTVVALVQQASVPFLDALRYSESGLRKRAVWRNTWLMQRREDALDAEVARQLTDEPIEAIKEEQAKRKAAEVGVVPVPPKYKQVDYREGVYWKLRGALDVPKERFVCFPGLERSNDAGSPMLLWAGYDAKARALALTGYLYEMLQREGADVARLTPALAGLDELLPWVHQWHPEADDDLGMSTGDYLQGLLDAQLAQHGLTLSALRAWQPEAPVRRKRGKRGQHVAQA</sequence>
<keyword evidence="2" id="KW-0489">Methyltransferase</keyword>
<keyword evidence="9" id="KW-1185">Reference proteome</keyword>
<dbReference type="REBASE" id="14028">
    <property type="entry name" value="BtlORF114P"/>
</dbReference>
<dbReference type="InterPro" id="IPR011639">
    <property type="entry name" value="MethylTrfase_TaqI-like_dom"/>
</dbReference>
<evidence type="ECO:0000313" key="9">
    <source>
        <dbReference type="Proteomes" id="UP000001930"/>
    </source>
</evidence>
<dbReference type="PANTHER" id="PTHR33841:SF1">
    <property type="entry name" value="DNA METHYLTRANSFERASE A"/>
    <property type="match status" value="1"/>
</dbReference>
<dbReference type="AlphaFoldDB" id="Q2T2C5"/>
<organism evidence="8 9">
    <name type="scientific">Burkholderia thailandensis (strain ATCC 700388 / DSM 13276 / CCUG 48851 / CIP 106301 / E264)</name>
    <dbReference type="NCBI Taxonomy" id="271848"/>
    <lineage>
        <taxon>Bacteria</taxon>
        <taxon>Pseudomonadati</taxon>
        <taxon>Pseudomonadota</taxon>
        <taxon>Betaproteobacteria</taxon>
        <taxon>Burkholderiales</taxon>
        <taxon>Burkholderiaceae</taxon>
        <taxon>Burkholderia</taxon>
        <taxon>pseudomallei group</taxon>
    </lineage>
</organism>
<evidence type="ECO:0000259" key="7">
    <source>
        <dbReference type="Pfam" id="PF22654"/>
    </source>
</evidence>
<dbReference type="HOGENOM" id="CLU_269467_0_0_4"/>
<dbReference type="REBASE" id="94143">
    <property type="entry name" value="BthE264ORF1898P"/>
</dbReference>